<organism evidence="1 2">
    <name type="scientific">Xylaria bambusicola</name>
    <dbReference type="NCBI Taxonomy" id="326684"/>
    <lineage>
        <taxon>Eukaryota</taxon>
        <taxon>Fungi</taxon>
        <taxon>Dikarya</taxon>
        <taxon>Ascomycota</taxon>
        <taxon>Pezizomycotina</taxon>
        <taxon>Sordariomycetes</taxon>
        <taxon>Xylariomycetidae</taxon>
        <taxon>Xylariales</taxon>
        <taxon>Xylariaceae</taxon>
        <taxon>Xylaria</taxon>
    </lineage>
</organism>
<protein>
    <submittedName>
        <fullName evidence="1">Uncharacterized protein</fullName>
    </submittedName>
</protein>
<dbReference type="Proteomes" id="UP001305414">
    <property type="component" value="Unassembled WGS sequence"/>
</dbReference>
<gene>
    <name evidence="1" type="ORF">RRF57_001060</name>
</gene>
<proteinExistence type="predicted"/>
<dbReference type="AlphaFoldDB" id="A0AAN7UAX9"/>
<comment type="caution">
    <text evidence="1">The sequence shown here is derived from an EMBL/GenBank/DDBJ whole genome shotgun (WGS) entry which is preliminary data.</text>
</comment>
<sequence length="114" mass="12566">MFGLFNGVVQPYSMIPVFWRYWIYYVNPSTYWIGGVLAATLDGSPVECEVTETARFDAPGGQTCGEYAGTFASSAGGYLLNPNARADCQYCPYMTGNQYLATLNLNASEKWRGT</sequence>
<evidence type="ECO:0000313" key="1">
    <source>
        <dbReference type="EMBL" id="KAK5625344.1"/>
    </source>
</evidence>
<dbReference type="EMBL" id="JAWHQM010000002">
    <property type="protein sequence ID" value="KAK5625344.1"/>
    <property type="molecule type" value="Genomic_DNA"/>
</dbReference>
<reference evidence="1 2" key="1">
    <citation type="submission" date="2023-10" db="EMBL/GenBank/DDBJ databases">
        <title>Draft genome sequence of Xylaria bambusicola isolate GMP-LS, the root and basal stem rot pathogen of sugarcane in Indonesia.</title>
        <authorList>
            <person name="Selvaraj P."/>
            <person name="Muralishankar V."/>
            <person name="Muruganantham S."/>
            <person name="Sp S."/>
            <person name="Haryani S."/>
            <person name="Lau K.J.X."/>
            <person name="Naqvi N.I."/>
        </authorList>
    </citation>
    <scope>NUCLEOTIDE SEQUENCE [LARGE SCALE GENOMIC DNA]</scope>
    <source>
        <strain evidence="1">GMP-LS</strain>
    </source>
</reference>
<keyword evidence="2" id="KW-1185">Reference proteome</keyword>
<accession>A0AAN7UAX9</accession>
<name>A0AAN7UAX9_9PEZI</name>
<evidence type="ECO:0000313" key="2">
    <source>
        <dbReference type="Proteomes" id="UP001305414"/>
    </source>
</evidence>